<sequence length="392" mass="41524">MLRATNVVKAKPINVWVVFEAVRIHGPIPRTGIADITGLSKQATSDLVDELMTLGFVREEKSGERRVGKPPRPIAVDPDGACSIGFHVDYGRYAAIVMNLGGEVLHAEAHALADTAPAAVAAVLAATAERILREGPIGSRRFLGIGLATPGPFGVKGMNPPRLPGWDGIELNRLLRRATGLSVALANDGQCAVTAEWRFGAAARALTNFVYVYIGNGLGAAILVDGAAFGGANGNAGEFGHTIAVPGGQPCICGKRGCLETYVSLDSLTRFLAVRGEAVRDPQDLDERFGAGHPLVQAWMAEGLEPFRMGLNALENLFDPQTIMIGGDAPAWLIEAFMARVEPLHASVSRTERTLPRLMRAELGADAVARGAATLPLLAMLDPQYRELDALA</sequence>
<keyword evidence="2" id="KW-0808">Transferase</keyword>
<comment type="caution">
    <text evidence="2">The sequence shown here is derived from an EMBL/GenBank/DDBJ whole genome shotgun (WGS) entry which is preliminary data.</text>
</comment>
<organism evidence="2 3">
    <name type="scientific">Labrys wisconsinensis</name>
    <dbReference type="NCBI Taxonomy" id="425677"/>
    <lineage>
        <taxon>Bacteria</taxon>
        <taxon>Pseudomonadati</taxon>
        <taxon>Pseudomonadota</taxon>
        <taxon>Alphaproteobacteria</taxon>
        <taxon>Hyphomicrobiales</taxon>
        <taxon>Xanthobacteraceae</taxon>
        <taxon>Labrys</taxon>
    </lineage>
</organism>
<dbReference type="RefSeq" id="WP_307268524.1">
    <property type="nucleotide sequence ID" value="NZ_JAUSVX010000001.1"/>
</dbReference>
<evidence type="ECO:0000256" key="1">
    <source>
        <dbReference type="ARBA" id="ARBA00006479"/>
    </source>
</evidence>
<dbReference type="InterPro" id="IPR043129">
    <property type="entry name" value="ATPase_NBD"/>
</dbReference>
<dbReference type="InterPro" id="IPR036388">
    <property type="entry name" value="WH-like_DNA-bd_sf"/>
</dbReference>
<keyword evidence="2" id="KW-0418">Kinase</keyword>
<name>A0ABU0J183_9HYPH</name>
<dbReference type="GO" id="GO:0016301">
    <property type="term" value="F:kinase activity"/>
    <property type="evidence" value="ECO:0007669"/>
    <property type="project" value="UniProtKB-KW"/>
</dbReference>
<dbReference type="InterPro" id="IPR049874">
    <property type="entry name" value="ROK_cs"/>
</dbReference>
<accession>A0ABU0J183</accession>
<keyword evidence="3" id="KW-1185">Reference proteome</keyword>
<evidence type="ECO:0000313" key="2">
    <source>
        <dbReference type="EMBL" id="MDQ0468024.1"/>
    </source>
</evidence>
<dbReference type="EMBL" id="JAUSVX010000001">
    <property type="protein sequence ID" value="MDQ0468024.1"/>
    <property type="molecule type" value="Genomic_DNA"/>
</dbReference>
<comment type="similarity">
    <text evidence="1">Belongs to the ROK (NagC/XylR) family.</text>
</comment>
<dbReference type="SUPFAM" id="SSF46785">
    <property type="entry name" value="Winged helix' DNA-binding domain"/>
    <property type="match status" value="1"/>
</dbReference>
<dbReference type="Gene3D" id="1.10.10.10">
    <property type="entry name" value="Winged helix-like DNA-binding domain superfamily/Winged helix DNA-binding domain"/>
    <property type="match status" value="1"/>
</dbReference>
<dbReference type="SUPFAM" id="SSF53067">
    <property type="entry name" value="Actin-like ATPase domain"/>
    <property type="match status" value="1"/>
</dbReference>
<dbReference type="Pfam" id="PF00480">
    <property type="entry name" value="ROK"/>
    <property type="match status" value="1"/>
</dbReference>
<dbReference type="InterPro" id="IPR000600">
    <property type="entry name" value="ROK"/>
</dbReference>
<protein>
    <submittedName>
        <fullName evidence="2">NBD/HSP70 family sugar kinase</fullName>
    </submittedName>
</protein>
<gene>
    <name evidence="2" type="ORF">QO011_001019</name>
</gene>
<dbReference type="PROSITE" id="PS01125">
    <property type="entry name" value="ROK"/>
    <property type="match status" value="1"/>
</dbReference>
<dbReference type="PANTHER" id="PTHR18964">
    <property type="entry name" value="ROK (REPRESSOR, ORF, KINASE) FAMILY"/>
    <property type="match status" value="1"/>
</dbReference>
<dbReference type="PANTHER" id="PTHR18964:SF149">
    <property type="entry name" value="BIFUNCTIONAL UDP-N-ACETYLGLUCOSAMINE 2-EPIMERASE_N-ACETYLMANNOSAMINE KINASE"/>
    <property type="match status" value="1"/>
</dbReference>
<dbReference type="Gene3D" id="3.30.420.40">
    <property type="match status" value="2"/>
</dbReference>
<proteinExistence type="inferred from homology"/>
<dbReference type="InterPro" id="IPR036390">
    <property type="entry name" value="WH_DNA-bd_sf"/>
</dbReference>
<reference evidence="2 3" key="1">
    <citation type="submission" date="2023-07" db="EMBL/GenBank/DDBJ databases">
        <title>Genomic Encyclopedia of Type Strains, Phase IV (KMG-IV): sequencing the most valuable type-strain genomes for metagenomic binning, comparative biology and taxonomic classification.</title>
        <authorList>
            <person name="Goeker M."/>
        </authorList>
    </citation>
    <scope>NUCLEOTIDE SEQUENCE [LARGE SCALE GENOMIC DNA]</scope>
    <source>
        <strain evidence="2 3">DSM 19619</strain>
    </source>
</reference>
<evidence type="ECO:0000313" key="3">
    <source>
        <dbReference type="Proteomes" id="UP001242480"/>
    </source>
</evidence>
<dbReference type="Proteomes" id="UP001242480">
    <property type="component" value="Unassembled WGS sequence"/>
</dbReference>